<evidence type="ECO:0000256" key="1">
    <source>
        <dbReference type="SAM" id="Phobius"/>
    </source>
</evidence>
<name>A0A937X430_9BACT</name>
<evidence type="ECO:0000313" key="3">
    <source>
        <dbReference type="Proteomes" id="UP000703893"/>
    </source>
</evidence>
<gene>
    <name evidence="2" type="ORF">FJZ00_01485</name>
</gene>
<proteinExistence type="predicted"/>
<sequence>MRKLTPQAISALGIAAGLAGIAGLIGGFRTMFDDPWLGLGMVLASYVLAGGGLGAAWYGRHGLS</sequence>
<feature type="transmembrane region" description="Helical" evidence="1">
    <location>
        <begin position="12"/>
        <end position="30"/>
    </location>
</feature>
<feature type="transmembrane region" description="Helical" evidence="1">
    <location>
        <begin position="36"/>
        <end position="58"/>
    </location>
</feature>
<organism evidence="2 3">
    <name type="scientific">Candidatus Tanganyikabacteria bacterium</name>
    <dbReference type="NCBI Taxonomy" id="2961651"/>
    <lineage>
        <taxon>Bacteria</taxon>
        <taxon>Bacillati</taxon>
        <taxon>Candidatus Sericytochromatia</taxon>
        <taxon>Candidatus Tanganyikabacteria</taxon>
    </lineage>
</organism>
<accession>A0A937X430</accession>
<keyword evidence="1" id="KW-0472">Membrane</keyword>
<comment type="caution">
    <text evidence="2">The sequence shown here is derived from an EMBL/GenBank/DDBJ whole genome shotgun (WGS) entry which is preliminary data.</text>
</comment>
<dbReference type="EMBL" id="VGJX01000050">
    <property type="protein sequence ID" value="MBM3273795.1"/>
    <property type="molecule type" value="Genomic_DNA"/>
</dbReference>
<protein>
    <submittedName>
        <fullName evidence="2">Uncharacterized protein</fullName>
    </submittedName>
</protein>
<reference evidence="2 3" key="1">
    <citation type="submission" date="2019-03" db="EMBL/GenBank/DDBJ databases">
        <title>Lake Tanganyika Metagenome-Assembled Genomes (MAGs).</title>
        <authorList>
            <person name="Tran P."/>
        </authorList>
    </citation>
    <scope>NUCLEOTIDE SEQUENCE [LARGE SCALE GENOMIC DNA]</scope>
    <source>
        <strain evidence="2">K_DeepCast_65m_m2_236</strain>
    </source>
</reference>
<keyword evidence="1" id="KW-0812">Transmembrane</keyword>
<evidence type="ECO:0000313" key="2">
    <source>
        <dbReference type="EMBL" id="MBM3273795.1"/>
    </source>
</evidence>
<dbReference type="Proteomes" id="UP000703893">
    <property type="component" value="Unassembled WGS sequence"/>
</dbReference>
<dbReference type="AlphaFoldDB" id="A0A937X430"/>
<keyword evidence="1" id="KW-1133">Transmembrane helix</keyword>